<accession>A0A2Z6GE77</accession>
<organism evidence="2 3">
    <name type="scientific">Ferriphaselus amnicola</name>
    <dbReference type="NCBI Taxonomy" id="1188319"/>
    <lineage>
        <taxon>Bacteria</taxon>
        <taxon>Pseudomonadati</taxon>
        <taxon>Pseudomonadota</taxon>
        <taxon>Betaproteobacteria</taxon>
        <taxon>Nitrosomonadales</taxon>
        <taxon>Gallionellaceae</taxon>
        <taxon>Ferriphaselus</taxon>
    </lineage>
</organism>
<dbReference type="AlphaFoldDB" id="A0A2Z6GE77"/>
<dbReference type="Proteomes" id="UP000033070">
    <property type="component" value="Chromosome"/>
</dbReference>
<dbReference type="OrthoDB" id="8559973at2"/>
<keyword evidence="3" id="KW-1185">Reference proteome</keyword>
<dbReference type="RefSeq" id="WP_062626292.1">
    <property type="nucleotide sequence ID" value="NZ_AP018738.1"/>
</dbReference>
<gene>
    <name evidence="2" type="ORF">OYT1_ch2117</name>
</gene>
<evidence type="ECO:0000256" key="1">
    <source>
        <dbReference type="SAM" id="SignalP"/>
    </source>
</evidence>
<dbReference type="KEGG" id="fam:OYT1_ch2117"/>
<dbReference type="Pfam" id="PF11306">
    <property type="entry name" value="DUF3108"/>
    <property type="match status" value="1"/>
</dbReference>
<evidence type="ECO:0008006" key="4">
    <source>
        <dbReference type="Google" id="ProtNLM"/>
    </source>
</evidence>
<dbReference type="InterPro" id="IPR021457">
    <property type="entry name" value="DUF3108"/>
</dbReference>
<protein>
    <recommendedName>
        <fullName evidence="4">DUF3108 domain-containing protein</fullName>
    </recommendedName>
</protein>
<feature type="chain" id="PRO_5017483205" description="DUF3108 domain-containing protein" evidence="1">
    <location>
        <begin position="22"/>
        <end position="235"/>
    </location>
</feature>
<reference evidence="2 3" key="1">
    <citation type="submission" date="2018-06" db="EMBL/GenBank/DDBJ databases">
        <title>OYT1 Genome Sequencing.</title>
        <authorList>
            <person name="Kato S."/>
            <person name="Itoh T."/>
            <person name="Ohkuma M."/>
        </authorList>
    </citation>
    <scope>NUCLEOTIDE SEQUENCE [LARGE SCALE GENOMIC DNA]</scope>
    <source>
        <strain evidence="2 3">OYT1</strain>
    </source>
</reference>
<keyword evidence="1" id="KW-0732">Signal</keyword>
<feature type="signal peptide" evidence="1">
    <location>
        <begin position="1"/>
        <end position="21"/>
    </location>
</feature>
<evidence type="ECO:0000313" key="3">
    <source>
        <dbReference type="Proteomes" id="UP000033070"/>
    </source>
</evidence>
<dbReference type="EMBL" id="AP018738">
    <property type="protein sequence ID" value="BBE51642.1"/>
    <property type="molecule type" value="Genomic_DNA"/>
</dbReference>
<dbReference type="STRING" id="1188319.OYT1_01108"/>
<evidence type="ECO:0000313" key="2">
    <source>
        <dbReference type="EMBL" id="BBE51642.1"/>
    </source>
</evidence>
<proteinExistence type="predicted"/>
<name>A0A2Z6GE77_9PROT</name>
<sequence>MLRVLSWLALLSCLISSNAWATPPSRVEAEYTLELEGLDVAEIKETYTRNGDSYRIESVSRAVGIAAMFKSETITIISTGSILEQGLHPQRVTQERIKDTERNSNATFDWAGHQLTLNDHNGTRQVTLPEDTQDRLSAMYQFMFLDLQGKSTLDFHMTNGSKLDIYNYQITAEQNIEVPFGTFKAIYVSTPPQANGAKTEIWLATERNQLPVKVVVTEGGGNRYTQTLTRLSITP</sequence>